<evidence type="ECO:0000313" key="2">
    <source>
        <dbReference type="EMBL" id="CAF3695661.1"/>
    </source>
</evidence>
<reference evidence="2" key="1">
    <citation type="submission" date="2021-02" db="EMBL/GenBank/DDBJ databases">
        <authorList>
            <person name="Nowell W R."/>
        </authorList>
    </citation>
    <scope>NUCLEOTIDE SEQUENCE</scope>
</reference>
<sequence length="300" mass="34835">MDNEYNRYYIRIRTILGIAPKTIHEELATALGPDAPAYRTVAEWAEWGFREGREDVNDDPRSGRPVSELTDENIELVRQVISNDPHSTYDDIIAETFLSHGTIERIIHDHLKMRKVTSRLVPHQLTAEQKEERVKVCRENLAKFRAGSWRLCDIITGDETWIYHRQIGRKSTNASWIAEARCQRNMETKKSNGTKGIKLLHDNAGPHRHSDVINYLTEEGINIMPHPPCSPDLAPCDYWLNDYIKNRLTDQPDEKSLARAVSKIVKNISEEEFKKTFDKLLERMELCINNHGDYFEHLMK</sequence>
<dbReference type="Proteomes" id="UP000682733">
    <property type="component" value="Unassembled WGS sequence"/>
</dbReference>
<evidence type="ECO:0000313" key="3">
    <source>
        <dbReference type="Proteomes" id="UP000682733"/>
    </source>
</evidence>
<evidence type="ECO:0008006" key="4">
    <source>
        <dbReference type="Google" id="ProtNLM"/>
    </source>
</evidence>
<accession>A0A8S2HZA4</accession>
<proteinExistence type="predicted"/>
<dbReference type="EMBL" id="CAJNOK010003870">
    <property type="protein sequence ID" value="CAF0917659.1"/>
    <property type="molecule type" value="Genomic_DNA"/>
</dbReference>
<dbReference type="Proteomes" id="UP000677228">
    <property type="component" value="Unassembled WGS sequence"/>
</dbReference>
<dbReference type="InterPro" id="IPR052709">
    <property type="entry name" value="Transposase-MT_Hybrid"/>
</dbReference>
<dbReference type="GO" id="GO:0003676">
    <property type="term" value="F:nucleic acid binding"/>
    <property type="evidence" value="ECO:0007669"/>
    <property type="project" value="InterPro"/>
</dbReference>
<dbReference type="InterPro" id="IPR036397">
    <property type="entry name" value="RNaseH_sf"/>
</dbReference>
<organism evidence="2 3">
    <name type="scientific">Didymodactylos carnosus</name>
    <dbReference type="NCBI Taxonomy" id="1234261"/>
    <lineage>
        <taxon>Eukaryota</taxon>
        <taxon>Metazoa</taxon>
        <taxon>Spiralia</taxon>
        <taxon>Gnathifera</taxon>
        <taxon>Rotifera</taxon>
        <taxon>Eurotatoria</taxon>
        <taxon>Bdelloidea</taxon>
        <taxon>Philodinida</taxon>
        <taxon>Philodinidae</taxon>
        <taxon>Didymodactylos</taxon>
    </lineage>
</organism>
<comment type="caution">
    <text evidence="2">The sequence shown here is derived from an EMBL/GenBank/DDBJ whole genome shotgun (WGS) entry which is preliminary data.</text>
</comment>
<dbReference type="Gene3D" id="3.30.420.10">
    <property type="entry name" value="Ribonuclease H-like superfamily/Ribonuclease H"/>
    <property type="match status" value="1"/>
</dbReference>
<gene>
    <name evidence="1" type="ORF">OVA965_LOCUS10452</name>
    <name evidence="2" type="ORF">TMI583_LOCUS10449</name>
</gene>
<evidence type="ECO:0000313" key="1">
    <source>
        <dbReference type="EMBL" id="CAF0917659.1"/>
    </source>
</evidence>
<protein>
    <recommendedName>
        <fullName evidence="4">Transposase</fullName>
    </recommendedName>
</protein>
<dbReference type="PANTHER" id="PTHR46060:SF2">
    <property type="entry name" value="HISTONE-LYSINE N-METHYLTRANSFERASE SETMAR"/>
    <property type="match status" value="1"/>
</dbReference>
<dbReference type="AlphaFoldDB" id="A0A8S2HZA4"/>
<dbReference type="PANTHER" id="PTHR46060">
    <property type="entry name" value="MARINER MOS1 TRANSPOSASE-LIKE PROTEIN"/>
    <property type="match status" value="1"/>
</dbReference>
<dbReference type="EMBL" id="CAJOBA010003872">
    <property type="protein sequence ID" value="CAF3695661.1"/>
    <property type="molecule type" value="Genomic_DNA"/>
</dbReference>
<name>A0A8S2HZA4_9BILA</name>